<evidence type="ECO:0000256" key="2">
    <source>
        <dbReference type="ARBA" id="ARBA00004613"/>
    </source>
</evidence>
<dbReference type="Pfam" id="PF03443">
    <property type="entry name" value="AA9"/>
    <property type="match status" value="1"/>
</dbReference>
<evidence type="ECO:0000256" key="5">
    <source>
        <dbReference type="ARBA" id="ARBA00022729"/>
    </source>
</evidence>
<keyword evidence="11" id="KW-0119">Carbohydrate metabolism</keyword>
<evidence type="ECO:0000256" key="13">
    <source>
        <dbReference type="ARBA" id="ARBA00044502"/>
    </source>
</evidence>
<dbReference type="AlphaFoldDB" id="A0AA39X294"/>
<comment type="caution">
    <text evidence="18">The sequence shown here is derived from an EMBL/GenBank/DDBJ whole genome shotgun (WGS) entry which is preliminary data.</text>
</comment>
<dbReference type="PANTHER" id="PTHR33353">
    <property type="entry name" value="PUTATIVE (AFU_ORTHOLOGUE AFUA_1G12560)-RELATED"/>
    <property type="match status" value="1"/>
</dbReference>
<evidence type="ECO:0000256" key="15">
    <source>
        <dbReference type="ARBA" id="ARBA00047174"/>
    </source>
</evidence>
<evidence type="ECO:0000256" key="6">
    <source>
        <dbReference type="ARBA" id="ARBA00023001"/>
    </source>
</evidence>
<reference evidence="18" key="1">
    <citation type="submission" date="2023-06" db="EMBL/GenBank/DDBJ databases">
        <title>Genome-scale phylogeny and comparative genomics of the fungal order Sordariales.</title>
        <authorList>
            <consortium name="Lawrence Berkeley National Laboratory"/>
            <person name="Hensen N."/>
            <person name="Bonometti L."/>
            <person name="Westerberg I."/>
            <person name="Brannstrom I.O."/>
            <person name="Guillou S."/>
            <person name="Cros-Aarteil S."/>
            <person name="Calhoun S."/>
            <person name="Haridas S."/>
            <person name="Kuo A."/>
            <person name="Mondo S."/>
            <person name="Pangilinan J."/>
            <person name="Riley R."/>
            <person name="Labutti K."/>
            <person name="Andreopoulos B."/>
            <person name="Lipzen A."/>
            <person name="Chen C."/>
            <person name="Yanf M."/>
            <person name="Daum C."/>
            <person name="Ng V."/>
            <person name="Clum A."/>
            <person name="Steindorff A."/>
            <person name="Ohm R."/>
            <person name="Martin F."/>
            <person name="Silar P."/>
            <person name="Natvig D."/>
            <person name="Lalanne C."/>
            <person name="Gautier V."/>
            <person name="Ament-Velasquez S.L."/>
            <person name="Kruys A."/>
            <person name="Hutchinson M.I."/>
            <person name="Powell A.J."/>
            <person name="Barry K."/>
            <person name="Miller A.N."/>
            <person name="Grigoriev I.V."/>
            <person name="Debuchy R."/>
            <person name="Gladieux P."/>
            <person name="Thoren M.H."/>
            <person name="Johannesson H."/>
        </authorList>
    </citation>
    <scope>NUCLEOTIDE SEQUENCE</scope>
    <source>
        <strain evidence="18">CBS 606.72</strain>
    </source>
</reference>
<keyword evidence="12" id="KW-0624">Polysaccharide degradation</keyword>
<feature type="chain" id="PRO_5041444710" description="lytic cellulose monooxygenase (C4-dehydrogenating)" evidence="16">
    <location>
        <begin position="18"/>
        <end position="230"/>
    </location>
</feature>
<comment type="catalytic activity">
    <reaction evidence="14">
        <text>[(1-&gt;4)-beta-D-glucosyl]n+m + reduced acceptor + O2 = 4-dehydro-beta-D-glucosyl-[(1-&gt;4)-beta-D-glucosyl]n-1 + [(1-&gt;4)-beta-D-glucosyl]m + acceptor + H2O.</text>
        <dbReference type="EC" id="1.14.99.56"/>
    </reaction>
</comment>
<protein>
    <recommendedName>
        <fullName evidence="15">lytic cellulose monooxygenase (C4-dehydrogenating)</fullName>
        <ecNumber evidence="15">1.14.99.56</ecNumber>
    </recommendedName>
</protein>
<comment type="subcellular location">
    <subcellularLocation>
        <location evidence="2">Secreted</location>
    </subcellularLocation>
</comment>
<evidence type="ECO:0000256" key="11">
    <source>
        <dbReference type="ARBA" id="ARBA00023277"/>
    </source>
</evidence>
<evidence type="ECO:0000256" key="9">
    <source>
        <dbReference type="ARBA" id="ARBA00023033"/>
    </source>
</evidence>
<dbReference type="CDD" id="cd21175">
    <property type="entry name" value="LPMO_AA9"/>
    <property type="match status" value="1"/>
</dbReference>
<dbReference type="GO" id="GO:0046872">
    <property type="term" value="F:metal ion binding"/>
    <property type="evidence" value="ECO:0007669"/>
    <property type="project" value="UniProtKB-KW"/>
</dbReference>
<comment type="similarity">
    <text evidence="13">Belongs to the polysaccharide monooxygenase AA9 family.</text>
</comment>
<dbReference type="GO" id="GO:0004497">
    <property type="term" value="F:monooxygenase activity"/>
    <property type="evidence" value="ECO:0007669"/>
    <property type="project" value="UniProtKB-KW"/>
</dbReference>
<evidence type="ECO:0000256" key="8">
    <source>
        <dbReference type="ARBA" id="ARBA00023008"/>
    </source>
</evidence>
<feature type="domain" description="Auxiliary Activity family 9 catalytic" evidence="17">
    <location>
        <begin position="18"/>
        <end position="220"/>
    </location>
</feature>
<evidence type="ECO:0000313" key="18">
    <source>
        <dbReference type="EMBL" id="KAK0625959.1"/>
    </source>
</evidence>
<dbReference type="EMBL" id="JAULSU010000002">
    <property type="protein sequence ID" value="KAK0625959.1"/>
    <property type="molecule type" value="Genomic_DNA"/>
</dbReference>
<keyword evidence="18" id="KW-0378">Hydrolase</keyword>
<dbReference type="InterPro" id="IPR005103">
    <property type="entry name" value="AA9_LPMO"/>
</dbReference>
<evidence type="ECO:0000256" key="12">
    <source>
        <dbReference type="ARBA" id="ARBA00023326"/>
    </source>
</evidence>
<keyword evidence="10" id="KW-1015">Disulfide bond</keyword>
<name>A0AA39X294_9PEZI</name>
<evidence type="ECO:0000256" key="10">
    <source>
        <dbReference type="ARBA" id="ARBA00023157"/>
    </source>
</evidence>
<keyword evidence="7" id="KW-0560">Oxidoreductase</keyword>
<dbReference type="GO" id="GO:0030245">
    <property type="term" value="P:cellulose catabolic process"/>
    <property type="evidence" value="ECO:0007669"/>
    <property type="project" value="UniProtKB-KW"/>
</dbReference>
<sequence>MLVSVALVLGTAMSVAGHYTLPKILAGGASGGQDWQYVRKADNWQNNGFVSGINSEQMRCFQSVHQGAPSTLSVAAGSSVTYQVSPNAYHPGPMAFYMARAPDGQDISSWKGEGAVWFKIYHEQPNFGGQLTWPSNGKSSFPVTIPRCIKSGNYLLRAEHLGLHGASSPGGAQFYISCAQLSVTGGGSTEPSNKVAFPGAYRASDPGIQININWPVPTSYVNPGPAVFTC</sequence>
<evidence type="ECO:0000259" key="17">
    <source>
        <dbReference type="Pfam" id="PF03443"/>
    </source>
</evidence>
<keyword evidence="9" id="KW-0503">Monooxygenase</keyword>
<evidence type="ECO:0000256" key="4">
    <source>
        <dbReference type="ARBA" id="ARBA00022723"/>
    </source>
</evidence>
<feature type="signal peptide" evidence="16">
    <location>
        <begin position="1"/>
        <end position="17"/>
    </location>
</feature>
<dbReference type="Proteomes" id="UP001175000">
    <property type="component" value="Unassembled WGS sequence"/>
</dbReference>
<evidence type="ECO:0000313" key="19">
    <source>
        <dbReference type="Proteomes" id="UP001175000"/>
    </source>
</evidence>
<keyword evidence="6" id="KW-0136">Cellulose degradation</keyword>
<evidence type="ECO:0000256" key="3">
    <source>
        <dbReference type="ARBA" id="ARBA00022525"/>
    </source>
</evidence>
<evidence type="ECO:0000256" key="7">
    <source>
        <dbReference type="ARBA" id="ARBA00023002"/>
    </source>
</evidence>
<organism evidence="18 19">
    <name type="scientific">Immersiella caudata</name>
    <dbReference type="NCBI Taxonomy" id="314043"/>
    <lineage>
        <taxon>Eukaryota</taxon>
        <taxon>Fungi</taxon>
        <taxon>Dikarya</taxon>
        <taxon>Ascomycota</taxon>
        <taxon>Pezizomycotina</taxon>
        <taxon>Sordariomycetes</taxon>
        <taxon>Sordariomycetidae</taxon>
        <taxon>Sordariales</taxon>
        <taxon>Lasiosphaeriaceae</taxon>
        <taxon>Immersiella</taxon>
    </lineage>
</organism>
<proteinExistence type="inferred from homology"/>
<dbReference type="EC" id="1.14.99.56" evidence="15"/>
<keyword evidence="19" id="KW-1185">Reference proteome</keyword>
<accession>A0AA39X294</accession>
<keyword evidence="8" id="KW-0186">Copper</keyword>
<keyword evidence="3" id="KW-0964">Secreted</keyword>
<gene>
    <name evidence="18" type="ORF">B0T14DRAFT_508825</name>
</gene>
<keyword evidence="5 16" id="KW-0732">Signal</keyword>
<keyword evidence="4" id="KW-0479">Metal-binding</keyword>
<dbReference type="Gene3D" id="2.70.50.70">
    <property type="match status" value="1"/>
</dbReference>
<dbReference type="GO" id="GO:0005576">
    <property type="term" value="C:extracellular region"/>
    <property type="evidence" value="ECO:0007669"/>
    <property type="project" value="UniProtKB-SubCell"/>
</dbReference>
<evidence type="ECO:0000256" key="14">
    <source>
        <dbReference type="ARBA" id="ARBA00045077"/>
    </source>
</evidence>
<comment type="cofactor">
    <cofactor evidence="1">
        <name>Cu(2+)</name>
        <dbReference type="ChEBI" id="CHEBI:29036"/>
    </cofactor>
</comment>
<evidence type="ECO:0000256" key="16">
    <source>
        <dbReference type="SAM" id="SignalP"/>
    </source>
</evidence>
<dbReference type="InterPro" id="IPR049892">
    <property type="entry name" value="AA9"/>
</dbReference>
<evidence type="ECO:0000256" key="1">
    <source>
        <dbReference type="ARBA" id="ARBA00001973"/>
    </source>
</evidence>
<dbReference type="GO" id="GO:0016787">
    <property type="term" value="F:hydrolase activity"/>
    <property type="evidence" value="ECO:0007669"/>
    <property type="project" value="UniProtKB-KW"/>
</dbReference>
<dbReference type="PANTHER" id="PTHR33353:SF3">
    <property type="entry name" value="ENDOGLUCANASE II"/>
    <property type="match status" value="1"/>
</dbReference>